<evidence type="ECO:0000313" key="11">
    <source>
        <dbReference type="EMBL" id="EHP31357.1"/>
    </source>
</evidence>
<dbReference type="GO" id="GO:0006811">
    <property type="term" value="P:monoatomic ion transport"/>
    <property type="evidence" value="ECO:0007669"/>
    <property type="project" value="UniProtKB-KW"/>
</dbReference>
<dbReference type="PANTHER" id="PTHR43298">
    <property type="entry name" value="MULTIDRUG RESISTANCE PROTEIN NORM-RELATED"/>
    <property type="match status" value="1"/>
</dbReference>
<feature type="transmembrane region" description="Helical" evidence="10">
    <location>
        <begin position="56"/>
        <end position="79"/>
    </location>
</feature>
<dbReference type="PANTHER" id="PTHR43298:SF2">
    <property type="entry name" value="FMN_FAD EXPORTER YEEO-RELATED"/>
    <property type="match status" value="1"/>
</dbReference>
<dbReference type="Proteomes" id="UP000006431">
    <property type="component" value="Unassembled WGS sequence"/>
</dbReference>
<dbReference type="Pfam" id="PF01554">
    <property type="entry name" value="MatE"/>
    <property type="match status" value="2"/>
</dbReference>
<feature type="transmembrane region" description="Helical" evidence="10">
    <location>
        <begin position="311"/>
        <end position="330"/>
    </location>
</feature>
<proteinExistence type="predicted"/>
<dbReference type="AlphaFoldDB" id="B6BJV7"/>
<keyword evidence="7" id="KW-0406">Ion transport</keyword>
<comment type="caution">
    <text evidence="11">The sequence shown here is derived from an EMBL/GenBank/DDBJ whole genome shotgun (WGS) entry which is preliminary data.</text>
</comment>
<feature type="transmembrane region" description="Helical" evidence="10">
    <location>
        <begin position="278"/>
        <end position="299"/>
    </location>
</feature>
<feature type="transmembrane region" description="Helical" evidence="10">
    <location>
        <begin position="408"/>
        <end position="428"/>
    </location>
</feature>
<feature type="transmembrane region" description="Helical" evidence="10">
    <location>
        <begin position="381"/>
        <end position="402"/>
    </location>
</feature>
<organism evidence="11 12">
    <name type="scientific">Sulfurimonas gotlandica (strain DSM 19862 / JCM 16533 / GD1)</name>
    <dbReference type="NCBI Taxonomy" id="929558"/>
    <lineage>
        <taxon>Bacteria</taxon>
        <taxon>Pseudomonadati</taxon>
        <taxon>Campylobacterota</taxon>
        <taxon>Epsilonproteobacteria</taxon>
        <taxon>Campylobacterales</taxon>
        <taxon>Sulfurimonadaceae</taxon>
        <taxon>Sulfurimonas</taxon>
    </lineage>
</organism>
<feature type="transmembrane region" description="Helical" evidence="10">
    <location>
        <begin position="239"/>
        <end position="258"/>
    </location>
</feature>
<feature type="transmembrane region" description="Helical" evidence="10">
    <location>
        <begin position="136"/>
        <end position="153"/>
    </location>
</feature>
<dbReference type="HOGENOM" id="CLU_012893_0_1_7"/>
<dbReference type="GO" id="GO:0042910">
    <property type="term" value="F:xenobiotic transmembrane transporter activity"/>
    <property type="evidence" value="ECO:0007669"/>
    <property type="project" value="InterPro"/>
</dbReference>
<keyword evidence="4" id="KW-1003">Cell membrane</keyword>
<dbReference type="OrthoDB" id="9805232at2"/>
<evidence type="ECO:0000256" key="3">
    <source>
        <dbReference type="ARBA" id="ARBA00022449"/>
    </source>
</evidence>
<feature type="transmembrane region" description="Helical" evidence="10">
    <location>
        <begin position="21"/>
        <end position="44"/>
    </location>
</feature>
<keyword evidence="6 10" id="KW-1133">Transmembrane helix</keyword>
<dbReference type="STRING" id="929558.SMGD1_2835"/>
<evidence type="ECO:0000256" key="1">
    <source>
        <dbReference type="ARBA" id="ARBA00004651"/>
    </source>
</evidence>
<evidence type="ECO:0000256" key="7">
    <source>
        <dbReference type="ARBA" id="ARBA00023065"/>
    </source>
</evidence>
<feature type="transmembrane region" description="Helical" evidence="10">
    <location>
        <begin position="165"/>
        <end position="184"/>
    </location>
</feature>
<sequence>MHIDLTRGVIKEHIIKLAVPAVIGYFFHTMFNVTDTIFAGMISTQALAALSLSGSIFFMVLAIGIGMSEAVTSLVGNAFGKKDIKKAEQIVLNSLVFAIILSIFLIIIGLFGVPYLVVALGDPSYVAETYEYINPILYGSFLFIVAFFLNAILNATGDTISFRNILIFTAILNVFLDYIFIIEFQLGVSAIAYATLISEGITVLYLFYKVRRTKIWCGCSKLKLNIDIMKELLKQGFPPSINMFMMAFGMYIITYFVAPFGKEAVGAFGIGMRIEQIFLMPVVGINIAVLSIISQNNGAKTFSRIPETVKLAIAYGWMISTLGVASFFIFGEFLASLMTSDPLVIKQAALYLRIAGLASYGFVVIFVYIGMLQGIAKPAVIFPVSVYRQLIAPIIVFSALSYFNFGIFSMWVGLDLIIFSSALYLWWYGEKKLKLLSH</sequence>
<accession>B6BJV7</accession>
<gene>
    <name evidence="11" type="ORF">SMGD1_2835</name>
</gene>
<keyword evidence="12" id="KW-1185">Reference proteome</keyword>
<dbReference type="RefSeq" id="WP_008337207.1">
    <property type="nucleotide sequence ID" value="NZ_AFRZ01000001.1"/>
</dbReference>
<comment type="subcellular location">
    <subcellularLocation>
        <location evidence="1">Cell membrane</location>
        <topology evidence="1">Multi-pass membrane protein</topology>
    </subcellularLocation>
</comment>
<evidence type="ECO:0000313" key="12">
    <source>
        <dbReference type="Proteomes" id="UP000006431"/>
    </source>
</evidence>
<feature type="transmembrane region" description="Helical" evidence="10">
    <location>
        <begin position="350"/>
        <end position="369"/>
    </location>
</feature>
<keyword evidence="3" id="KW-0050">Antiport</keyword>
<accession>H1FU51</accession>
<evidence type="ECO:0000256" key="9">
    <source>
        <dbReference type="ARBA" id="ARBA00031636"/>
    </source>
</evidence>
<dbReference type="PATRIC" id="fig|929558.5.peg.2825"/>
<evidence type="ECO:0000256" key="4">
    <source>
        <dbReference type="ARBA" id="ARBA00022475"/>
    </source>
</evidence>
<dbReference type="GO" id="GO:0015297">
    <property type="term" value="F:antiporter activity"/>
    <property type="evidence" value="ECO:0007669"/>
    <property type="project" value="UniProtKB-KW"/>
</dbReference>
<feature type="transmembrane region" description="Helical" evidence="10">
    <location>
        <begin position="190"/>
        <end position="208"/>
    </location>
</feature>
<keyword evidence="5 10" id="KW-0812">Transmembrane</keyword>
<dbReference type="GO" id="GO:0005886">
    <property type="term" value="C:plasma membrane"/>
    <property type="evidence" value="ECO:0007669"/>
    <property type="project" value="UniProtKB-SubCell"/>
</dbReference>
<dbReference type="PIRSF" id="PIRSF006603">
    <property type="entry name" value="DinF"/>
    <property type="match status" value="1"/>
</dbReference>
<dbReference type="EMBL" id="AFRZ01000001">
    <property type="protein sequence ID" value="EHP31357.1"/>
    <property type="molecule type" value="Genomic_DNA"/>
</dbReference>
<keyword evidence="2" id="KW-0813">Transport</keyword>
<protein>
    <recommendedName>
        <fullName evidence="9">Multidrug-efflux transporter</fullName>
    </recommendedName>
</protein>
<keyword evidence="8 10" id="KW-0472">Membrane</keyword>
<evidence type="ECO:0000256" key="10">
    <source>
        <dbReference type="SAM" id="Phobius"/>
    </source>
</evidence>
<name>B6BJV7_SULGG</name>
<evidence type="ECO:0000256" key="8">
    <source>
        <dbReference type="ARBA" id="ARBA00023136"/>
    </source>
</evidence>
<dbReference type="InterPro" id="IPR050222">
    <property type="entry name" value="MATE_MdtK"/>
</dbReference>
<evidence type="ECO:0000256" key="6">
    <source>
        <dbReference type="ARBA" id="ARBA00022989"/>
    </source>
</evidence>
<feature type="transmembrane region" description="Helical" evidence="10">
    <location>
        <begin position="91"/>
        <end position="116"/>
    </location>
</feature>
<evidence type="ECO:0000256" key="5">
    <source>
        <dbReference type="ARBA" id="ARBA00022692"/>
    </source>
</evidence>
<dbReference type="InterPro" id="IPR048279">
    <property type="entry name" value="MdtK-like"/>
</dbReference>
<dbReference type="InterPro" id="IPR002528">
    <property type="entry name" value="MATE_fam"/>
</dbReference>
<reference evidence="11 12" key="1">
    <citation type="journal article" date="2012" name="Proc. Natl. Acad. Sci. U.S.A.">
        <title>Genome and physiology of a model Epsilonproteobacterium responsible for sulfide detoxification in marine oxygen depletion zones.</title>
        <authorList>
            <person name="Grote J."/>
            <person name="Schott T."/>
            <person name="Bruckner C.G."/>
            <person name="Glockner F.O."/>
            <person name="Jost G."/>
            <person name="Teeling H."/>
            <person name="Labrenz M."/>
            <person name="Jurgens K."/>
        </authorList>
    </citation>
    <scope>NUCLEOTIDE SEQUENCE [LARGE SCALE GENOMIC DNA]</scope>
    <source>
        <strain evidence="11 12">GD1</strain>
    </source>
</reference>
<dbReference type="NCBIfam" id="TIGR00797">
    <property type="entry name" value="matE"/>
    <property type="match status" value="1"/>
</dbReference>
<dbReference type="eggNOG" id="COG0534">
    <property type="taxonomic scope" value="Bacteria"/>
</dbReference>
<dbReference type="CDD" id="cd13145">
    <property type="entry name" value="MATE_like_5"/>
    <property type="match status" value="1"/>
</dbReference>
<evidence type="ECO:0000256" key="2">
    <source>
        <dbReference type="ARBA" id="ARBA00022448"/>
    </source>
</evidence>